<dbReference type="Proteomes" id="UP000011996">
    <property type="component" value="Unassembled WGS sequence"/>
</dbReference>
<evidence type="ECO:0000313" key="2">
    <source>
        <dbReference type="Proteomes" id="UP000011996"/>
    </source>
</evidence>
<name>M5S912_9BACT</name>
<gene>
    <name evidence="1" type="ORF">RESH_05268</name>
</gene>
<dbReference type="STRING" id="1263868.RESH_05268"/>
<dbReference type="EMBL" id="ANOF01000169">
    <property type="protein sequence ID" value="EMI24147.1"/>
    <property type="molecule type" value="Genomic_DNA"/>
</dbReference>
<sequence>MQRVKRSAEIYGLNHPSIVGKRKQLMRELSQLLEALADTLVAAKASGTLDSVADTLPVDKQLKFIESKTKRSSPYALTARSYLTDNGYGRLCVSPEEDCESIK</sequence>
<accession>M5S912</accession>
<proteinExistence type="predicted"/>
<dbReference type="AlphaFoldDB" id="M5S912"/>
<comment type="caution">
    <text evidence="1">The sequence shown here is derived from an EMBL/GenBank/DDBJ whole genome shotgun (WGS) entry which is preliminary data.</text>
</comment>
<reference evidence="1 2" key="1">
    <citation type="journal article" date="2013" name="Mar. Genomics">
        <title>Expression of sulfatases in Rhodopirellula baltica and the diversity of sulfatases in the genus Rhodopirellula.</title>
        <authorList>
            <person name="Wegner C.E."/>
            <person name="Richter-Heitmann T."/>
            <person name="Klindworth A."/>
            <person name="Klockow C."/>
            <person name="Richter M."/>
            <person name="Achstetter T."/>
            <person name="Glockner F.O."/>
            <person name="Harder J."/>
        </authorList>
    </citation>
    <scope>NUCLEOTIDE SEQUENCE [LARGE SCALE GENOMIC DNA]</scope>
    <source>
        <strain evidence="1 2">SH398</strain>
    </source>
</reference>
<organism evidence="1 2">
    <name type="scientific">Rhodopirellula europaea SH398</name>
    <dbReference type="NCBI Taxonomy" id="1263868"/>
    <lineage>
        <taxon>Bacteria</taxon>
        <taxon>Pseudomonadati</taxon>
        <taxon>Planctomycetota</taxon>
        <taxon>Planctomycetia</taxon>
        <taxon>Pirellulales</taxon>
        <taxon>Pirellulaceae</taxon>
        <taxon>Rhodopirellula</taxon>
    </lineage>
</organism>
<evidence type="ECO:0000313" key="1">
    <source>
        <dbReference type="EMBL" id="EMI24147.1"/>
    </source>
</evidence>
<dbReference type="PATRIC" id="fig|1263868.3.peg.5726"/>
<protein>
    <submittedName>
        <fullName evidence="1">Uncharacterized protein</fullName>
    </submittedName>
</protein>